<proteinExistence type="predicted"/>
<accession>A0A0A8ZVP1</accession>
<dbReference type="EMBL" id="GBRH01256132">
    <property type="protein sequence ID" value="JAD41763.1"/>
    <property type="molecule type" value="Transcribed_RNA"/>
</dbReference>
<dbReference type="InterPro" id="IPR055414">
    <property type="entry name" value="LRR_R13L4/SHOC2-like"/>
</dbReference>
<organism evidence="3">
    <name type="scientific">Arundo donax</name>
    <name type="common">Giant reed</name>
    <name type="synonym">Donax arundinaceus</name>
    <dbReference type="NCBI Taxonomy" id="35708"/>
    <lineage>
        <taxon>Eukaryota</taxon>
        <taxon>Viridiplantae</taxon>
        <taxon>Streptophyta</taxon>
        <taxon>Embryophyta</taxon>
        <taxon>Tracheophyta</taxon>
        <taxon>Spermatophyta</taxon>
        <taxon>Magnoliopsida</taxon>
        <taxon>Liliopsida</taxon>
        <taxon>Poales</taxon>
        <taxon>Poaceae</taxon>
        <taxon>PACMAD clade</taxon>
        <taxon>Arundinoideae</taxon>
        <taxon>Arundineae</taxon>
        <taxon>Arundo</taxon>
    </lineage>
</organism>
<sequence>MTRITELPGTVVQLRRLLHLFVPHDVAFPDGISNMVALEELSSFSVHRNSPELLLELGNLTKLKVLVIYWPSSGEFIDEVISRNHLVSSFCKLGERNLQTLQITCLACGSHDYLFDSWFPPPRQLQNSPTYGFR</sequence>
<reference evidence="3" key="2">
    <citation type="journal article" date="2015" name="Data Brief">
        <title>Shoot transcriptome of the giant reed, Arundo donax.</title>
        <authorList>
            <person name="Barrero R.A."/>
            <person name="Guerrero F.D."/>
            <person name="Moolhuijzen P."/>
            <person name="Goolsby J.A."/>
            <person name="Tidwell J."/>
            <person name="Bellgard S.E."/>
            <person name="Bellgard M.I."/>
        </authorList>
    </citation>
    <scope>NUCLEOTIDE SEQUENCE</scope>
    <source>
        <tissue evidence="3">Shoot tissue taken approximately 20 cm above the soil surface</tissue>
    </source>
</reference>
<reference evidence="3" key="1">
    <citation type="submission" date="2014-09" db="EMBL/GenBank/DDBJ databases">
        <authorList>
            <person name="Magalhaes I.L.F."/>
            <person name="Oliveira U."/>
            <person name="Santos F.R."/>
            <person name="Vidigal T.H.D.A."/>
            <person name="Brescovit A.D."/>
            <person name="Santos A.J."/>
        </authorList>
    </citation>
    <scope>NUCLEOTIDE SEQUENCE</scope>
    <source>
        <tissue evidence="3">Shoot tissue taken approximately 20 cm above the soil surface</tissue>
    </source>
</reference>
<dbReference type="AlphaFoldDB" id="A0A0A8ZVP1"/>
<evidence type="ECO:0000259" key="2">
    <source>
        <dbReference type="Pfam" id="PF23598"/>
    </source>
</evidence>
<dbReference type="Pfam" id="PF23598">
    <property type="entry name" value="LRR_14"/>
    <property type="match status" value="1"/>
</dbReference>
<feature type="domain" description="Disease resistance R13L4/SHOC-2-like LRR" evidence="2">
    <location>
        <begin position="2"/>
        <end position="127"/>
    </location>
</feature>
<protein>
    <recommendedName>
        <fullName evidence="2">Disease resistance R13L4/SHOC-2-like LRR domain-containing protein</fullName>
    </recommendedName>
</protein>
<dbReference type="SUPFAM" id="SSF52047">
    <property type="entry name" value="RNI-like"/>
    <property type="match status" value="1"/>
</dbReference>
<evidence type="ECO:0000256" key="1">
    <source>
        <dbReference type="ARBA" id="ARBA00022737"/>
    </source>
</evidence>
<dbReference type="InterPro" id="IPR032675">
    <property type="entry name" value="LRR_dom_sf"/>
</dbReference>
<name>A0A0A8ZVP1_ARUDO</name>
<evidence type="ECO:0000313" key="3">
    <source>
        <dbReference type="EMBL" id="JAD41763.1"/>
    </source>
</evidence>
<dbReference type="Gene3D" id="3.80.10.10">
    <property type="entry name" value="Ribonuclease Inhibitor"/>
    <property type="match status" value="1"/>
</dbReference>
<keyword evidence="1" id="KW-0677">Repeat</keyword>